<name>A0A2I1PAI4_9MICO</name>
<keyword evidence="4 6" id="KW-1133">Transmembrane helix</keyword>
<evidence type="ECO:0000313" key="8">
    <source>
        <dbReference type="Proteomes" id="UP000234206"/>
    </source>
</evidence>
<dbReference type="InterPro" id="IPR001123">
    <property type="entry name" value="LeuE-type"/>
</dbReference>
<feature type="transmembrane region" description="Helical" evidence="6">
    <location>
        <begin position="150"/>
        <end position="178"/>
    </location>
</feature>
<sequence length="210" mass="21644">MTLAQALLSFAVVAAVLTITPGLDMALVLRSALRDGRGSAVATGVGICAGSLVWAVAAAVGVSALLTASATAFTVLKLVGAAYMLFLGLRMLWGVVRGTGHVDLDAAPRTRGGAWEHLRRGLLTNVLNPKVGAFYVAVLPHFMADGVPTAVMGLLLALVHVVESLVFFALIIAGAHSVRGLLQRPVAQRAIDAVTGTVLVLFGARLATSR</sequence>
<evidence type="ECO:0000313" key="7">
    <source>
        <dbReference type="EMBL" id="PKZ41639.1"/>
    </source>
</evidence>
<evidence type="ECO:0000256" key="1">
    <source>
        <dbReference type="ARBA" id="ARBA00004651"/>
    </source>
</evidence>
<dbReference type="OrthoDB" id="3175972at2"/>
<evidence type="ECO:0000256" key="2">
    <source>
        <dbReference type="ARBA" id="ARBA00022475"/>
    </source>
</evidence>
<keyword evidence="2" id="KW-1003">Cell membrane</keyword>
<dbReference type="PANTHER" id="PTHR30086:SF20">
    <property type="entry name" value="ARGININE EXPORTER PROTEIN ARGO-RELATED"/>
    <property type="match status" value="1"/>
</dbReference>
<dbReference type="PANTHER" id="PTHR30086">
    <property type="entry name" value="ARGININE EXPORTER PROTEIN ARGO"/>
    <property type="match status" value="1"/>
</dbReference>
<proteinExistence type="predicted"/>
<dbReference type="Pfam" id="PF01810">
    <property type="entry name" value="LysE"/>
    <property type="match status" value="1"/>
</dbReference>
<gene>
    <name evidence="7" type="ORF">CYJ76_07105</name>
</gene>
<keyword evidence="3 6" id="KW-0812">Transmembrane</keyword>
<evidence type="ECO:0000256" key="3">
    <source>
        <dbReference type="ARBA" id="ARBA00022692"/>
    </source>
</evidence>
<keyword evidence="8" id="KW-1185">Reference proteome</keyword>
<reference evidence="7 8" key="1">
    <citation type="submission" date="2017-12" db="EMBL/GenBank/DDBJ databases">
        <title>Phylogenetic diversity of female urinary microbiome.</title>
        <authorList>
            <person name="Thomas-White K."/>
            <person name="Wolfe A.J."/>
        </authorList>
    </citation>
    <scope>NUCLEOTIDE SEQUENCE [LARGE SCALE GENOMIC DNA]</scope>
    <source>
        <strain evidence="7 8">UMB1298</strain>
    </source>
</reference>
<dbReference type="GO" id="GO:0015171">
    <property type="term" value="F:amino acid transmembrane transporter activity"/>
    <property type="evidence" value="ECO:0007669"/>
    <property type="project" value="TreeGrafter"/>
</dbReference>
<comment type="caution">
    <text evidence="7">The sequence shown here is derived from an EMBL/GenBank/DDBJ whole genome shotgun (WGS) entry which is preliminary data.</text>
</comment>
<dbReference type="EMBL" id="PKIZ01000011">
    <property type="protein sequence ID" value="PKZ41639.1"/>
    <property type="molecule type" value="Genomic_DNA"/>
</dbReference>
<evidence type="ECO:0000256" key="5">
    <source>
        <dbReference type="ARBA" id="ARBA00023136"/>
    </source>
</evidence>
<comment type="subcellular location">
    <subcellularLocation>
        <location evidence="1">Cell membrane</location>
        <topology evidence="1">Multi-pass membrane protein</topology>
    </subcellularLocation>
</comment>
<dbReference type="GO" id="GO:0005886">
    <property type="term" value="C:plasma membrane"/>
    <property type="evidence" value="ECO:0007669"/>
    <property type="project" value="UniProtKB-SubCell"/>
</dbReference>
<dbReference type="PIRSF" id="PIRSF006324">
    <property type="entry name" value="LeuE"/>
    <property type="match status" value="1"/>
</dbReference>
<organism evidence="7 8">
    <name type="scientific">Kytococcus schroeteri</name>
    <dbReference type="NCBI Taxonomy" id="138300"/>
    <lineage>
        <taxon>Bacteria</taxon>
        <taxon>Bacillati</taxon>
        <taxon>Actinomycetota</taxon>
        <taxon>Actinomycetes</taxon>
        <taxon>Micrococcales</taxon>
        <taxon>Kytococcaceae</taxon>
        <taxon>Kytococcus</taxon>
    </lineage>
</organism>
<evidence type="ECO:0000256" key="4">
    <source>
        <dbReference type="ARBA" id="ARBA00022989"/>
    </source>
</evidence>
<evidence type="ECO:0000256" key="6">
    <source>
        <dbReference type="SAM" id="Phobius"/>
    </source>
</evidence>
<protein>
    <submittedName>
        <fullName evidence="7">LysE family translocator</fullName>
    </submittedName>
</protein>
<feature type="transmembrane region" description="Helical" evidence="6">
    <location>
        <begin position="78"/>
        <end position="96"/>
    </location>
</feature>
<dbReference type="RefSeq" id="WP_070706135.1">
    <property type="nucleotide sequence ID" value="NZ_JBHLVH010000012.1"/>
</dbReference>
<dbReference type="Proteomes" id="UP000234206">
    <property type="component" value="Unassembled WGS sequence"/>
</dbReference>
<keyword evidence="5 6" id="KW-0472">Membrane</keyword>
<dbReference type="AlphaFoldDB" id="A0A2I1PAI4"/>
<accession>A0A2I1PAI4</accession>
<feature type="transmembrane region" description="Helical" evidence="6">
    <location>
        <begin position="42"/>
        <end position="66"/>
    </location>
</feature>